<sequence>MEVTEYISRVSKCPELSTVCTSLLFLQFFDPQVFCSVALCYDDDILCSEYRHVLYVSGTKSLYSSFVYINYPILSLLSLNKFSGNPLTPCS</sequence>
<gene>
    <name evidence="1" type="ORF">EYC84_004436</name>
</gene>
<dbReference type="AlphaFoldDB" id="A0A5M9K473"/>
<protein>
    <submittedName>
        <fullName evidence="1">Uncharacterized protein</fullName>
    </submittedName>
</protein>
<accession>A0A5M9K473</accession>
<comment type="caution">
    <text evidence="1">The sequence shown here is derived from an EMBL/GenBank/DDBJ whole genome shotgun (WGS) entry which is preliminary data.</text>
</comment>
<keyword evidence="2" id="KW-1185">Reference proteome</keyword>
<evidence type="ECO:0000313" key="2">
    <source>
        <dbReference type="Proteomes" id="UP000322873"/>
    </source>
</evidence>
<proteinExistence type="predicted"/>
<name>A0A5M9K473_MONFR</name>
<dbReference type="EMBL" id="VICG01000002">
    <property type="protein sequence ID" value="KAA8575249.1"/>
    <property type="molecule type" value="Genomic_DNA"/>
</dbReference>
<organism evidence="1 2">
    <name type="scientific">Monilinia fructicola</name>
    <name type="common">Brown rot fungus</name>
    <name type="synonym">Ciboria fructicola</name>
    <dbReference type="NCBI Taxonomy" id="38448"/>
    <lineage>
        <taxon>Eukaryota</taxon>
        <taxon>Fungi</taxon>
        <taxon>Dikarya</taxon>
        <taxon>Ascomycota</taxon>
        <taxon>Pezizomycotina</taxon>
        <taxon>Leotiomycetes</taxon>
        <taxon>Helotiales</taxon>
        <taxon>Sclerotiniaceae</taxon>
        <taxon>Monilinia</taxon>
    </lineage>
</organism>
<reference evidence="1 2" key="1">
    <citation type="submission" date="2019-06" db="EMBL/GenBank/DDBJ databases">
        <title>Genome Sequence of the Brown Rot Fungal Pathogen Monilinia fructicola.</title>
        <authorList>
            <person name="De Miccolis Angelini R.M."/>
            <person name="Landi L."/>
            <person name="Abate D."/>
            <person name="Pollastro S."/>
            <person name="Romanazzi G."/>
            <person name="Faretra F."/>
        </authorList>
    </citation>
    <scope>NUCLEOTIDE SEQUENCE [LARGE SCALE GENOMIC DNA]</scope>
    <source>
        <strain evidence="1 2">Mfrc123</strain>
    </source>
</reference>
<dbReference type="Proteomes" id="UP000322873">
    <property type="component" value="Unassembled WGS sequence"/>
</dbReference>
<evidence type="ECO:0000313" key="1">
    <source>
        <dbReference type="EMBL" id="KAA8575249.1"/>
    </source>
</evidence>